<evidence type="ECO:0000256" key="1">
    <source>
        <dbReference type="ARBA" id="ARBA00022722"/>
    </source>
</evidence>
<dbReference type="AlphaFoldDB" id="A0A9J6GKS6"/>
<dbReference type="SUPFAM" id="SSF52980">
    <property type="entry name" value="Restriction endonuclease-like"/>
    <property type="match status" value="1"/>
</dbReference>
<evidence type="ECO:0000313" key="5">
    <source>
        <dbReference type="EMBL" id="KAH9378998.1"/>
    </source>
</evidence>
<dbReference type="InterPro" id="IPR051703">
    <property type="entry name" value="NF-kappa-B_Signaling_Reg"/>
</dbReference>
<evidence type="ECO:0000313" key="6">
    <source>
        <dbReference type="Proteomes" id="UP000821853"/>
    </source>
</evidence>
<name>A0A9J6GKS6_HAELO</name>
<dbReference type="Gene3D" id="3.90.320.10">
    <property type="match status" value="1"/>
</dbReference>
<protein>
    <recommendedName>
        <fullName evidence="7">YqaJ viral recombinase domain-containing protein</fullName>
    </recommendedName>
</protein>
<comment type="caution">
    <text evidence="5">The sequence shown here is derived from an EMBL/GenBank/DDBJ whole genome shotgun (WGS) entry which is preliminary data.</text>
</comment>
<gene>
    <name evidence="5" type="ORF">HPB48_006637</name>
</gene>
<keyword evidence="3" id="KW-0378">Hydrolase</keyword>
<keyword evidence="1" id="KW-0540">Nuclease</keyword>
<dbReference type="InterPro" id="IPR011604">
    <property type="entry name" value="PDDEXK-like_dom_sf"/>
</dbReference>
<accession>A0A9J6GKS6</accession>
<evidence type="ECO:0000256" key="4">
    <source>
        <dbReference type="ARBA" id="ARBA00022839"/>
    </source>
</evidence>
<reference evidence="5 6" key="1">
    <citation type="journal article" date="2020" name="Cell">
        <title>Large-Scale Comparative Analyses of Tick Genomes Elucidate Their Genetic Diversity and Vector Capacities.</title>
        <authorList>
            <consortium name="Tick Genome and Microbiome Consortium (TIGMIC)"/>
            <person name="Jia N."/>
            <person name="Wang J."/>
            <person name="Shi W."/>
            <person name="Du L."/>
            <person name="Sun Y."/>
            <person name="Zhan W."/>
            <person name="Jiang J.F."/>
            <person name="Wang Q."/>
            <person name="Zhang B."/>
            <person name="Ji P."/>
            <person name="Bell-Sakyi L."/>
            <person name="Cui X.M."/>
            <person name="Yuan T.T."/>
            <person name="Jiang B.G."/>
            <person name="Yang W.F."/>
            <person name="Lam T.T."/>
            <person name="Chang Q.C."/>
            <person name="Ding S.J."/>
            <person name="Wang X.J."/>
            <person name="Zhu J.G."/>
            <person name="Ruan X.D."/>
            <person name="Zhao L."/>
            <person name="Wei J.T."/>
            <person name="Ye R.Z."/>
            <person name="Que T.C."/>
            <person name="Du C.H."/>
            <person name="Zhou Y.H."/>
            <person name="Cheng J.X."/>
            <person name="Dai P.F."/>
            <person name="Guo W.B."/>
            <person name="Han X.H."/>
            <person name="Huang E.J."/>
            <person name="Li L.F."/>
            <person name="Wei W."/>
            <person name="Gao Y.C."/>
            <person name="Liu J.Z."/>
            <person name="Shao H.Z."/>
            <person name="Wang X."/>
            <person name="Wang C.C."/>
            <person name="Yang T.C."/>
            <person name="Huo Q.B."/>
            <person name="Li W."/>
            <person name="Chen H.Y."/>
            <person name="Chen S.E."/>
            <person name="Zhou L.G."/>
            <person name="Ni X.B."/>
            <person name="Tian J.H."/>
            <person name="Sheng Y."/>
            <person name="Liu T."/>
            <person name="Pan Y.S."/>
            <person name="Xia L.Y."/>
            <person name="Li J."/>
            <person name="Zhao F."/>
            <person name="Cao W.C."/>
        </authorList>
    </citation>
    <scope>NUCLEOTIDE SEQUENCE [LARGE SCALE GENOMIC DNA]</scope>
    <source>
        <strain evidence="5">HaeL-2018</strain>
    </source>
</reference>
<keyword evidence="6" id="KW-1185">Reference proteome</keyword>
<dbReference type="Proteomes" id="UP000821853">
    <property type="component" value="Unassembled WGS sequence"/>
</dbReference>
<dbReference type="EMBL" id="JABSTR010000009">
    <property type="protein sequence ID" value="KAH9378998.1"/>
    <property type="molecule type" value="Genomic_DNA"/>
</dbReference>
<organism evidence="5 6">
    <name type="scientific">Haemaphysalis longicornis</name>
    <name type="common">Bush tick</name>
    <dbReference type="NCBI Taxonomy" id="44386"/>
    <lineage>
        <taxon>Eukaryota</taxon>
        <taxon>Metazoa</taxon>
        <taxon>Ecdysozoa</taxon>
        <taxon>Arthropoda</taxon>
        <taxon>Chelicerata</taxon>
        <taxon>Arachnida</taxon>
        <taxon>Acari</taxon>
        <taxon>Parasitiformes</taxon>
        <taxon>Ixodida</taxon>
        <taxon>Ixodoidea</taxon>
        <taxon>Ixodidae</taxon>
        <taxon>Haemaphysalinae</taxon>
        <taxon>Haemaphysalis</taxon>
    </lineage>
</organism>
<dbReference type="GO" id="GO:0004519">
    <property type="term" value="F:endonuclease activity"/>
    <property type="evidence" value="ECO:0007669"/>
    <property type="project" value="UniProtKB-KW"/>
</dbReference>
<dbReference type="InterPro" id="IPR011335">
    <property type="entry name" value="Restrct_endonuc-II-like"/>
</dbReference>
<dbReference type="GO" id="GO:0006281">
    <property type="term" value="P:DNA repair"/>
    <property type="evidence" value="ECO:0007669"/>
    <property type="project" value="UniProtKB-ARBA"/>
</dbReference>
<keyword evidence="4" id="KW-0269">Exonuclease</keyword>
<evidence type="ECO:0000256" key="3">
    <source>
        <dbReference type="ARBA" id="ARBA00022801"/>
    </source>
</evidence>
<dbReference type="InterPro" id="IPR034720">
    <property type="entry name" value="Viral_alk_exo"/>
</dbReference>
<dbReference type="PANTHER" id="PTHR46609">
    <property type="entry name" value="EXONUCLEASE, PHAGE-TYPE/RECB, C-TERMINAL DOMAIN-CONTAINING PROTEIN"/>
    <property type="match status" value="1"/>
</dbReference>
<keyword evidence="2" id="KW-0255">Endonuclease</keyword>
<sequence length="193" mass="21993">MEKVRITDQESRAIEVATRDQAGSPLWFLHRKSRVTASLFKDVCRSKRVRCSTLINKIFTHRQLNVPAIKYGIDNEGVAKERLLAFLQGHHNNARIEPCGLMINPKYPLLGCSPDGVFQCDCHEPALVEINCLYSLRDCNPQELMAEGERLKGFGLAATGGLKESHAYYYHVQAQLHLNIFNITRCYFYVHVD</sequence>
<dbReference type="Pfam" id="PF01771">
    <property type="entry name" value="Viral_alk_exo"/>
    <property type="match status" value="1"/>
</dbReference>
<evidence type="ECO:0000256" key="2">
    <source>
        <dbReference type="ARBA" id="ARBA00022759"/>
    </source>
</evidence>
<dbReference type="VEuPathDB" id="VectorBase:HLOH_053824"/>
<proteinExistence type="predicted"/>
<dbReference type="CDD" id="cd22343">
    <property type="entry name" value="PDDEXK_lambda_exonuclease-like"/>
    <property type="match status" value="1"/>
</dbReference>
<evidence type="ECO:0008006" key="7">
    <source>
        <dbReference type="Google" id="ProtNLM"/>
    </source>
</evidence>
<dbReference type="PANTHER" id="PTHR46609:SF8">
    <property type="entry name" value="YQAJ VIRAL RECOMBINASE DOMAIN-CONTAINING PROTEIN"/>
    <property type="match status" value="1"/>
</dbReference>
<dbReference type="OrthoDB" id="6508376at2759"/>
<dbReference type="GO" id="GO:0004527">
    <property type="term" value="F:exonuclease activity"/>
    <property type="evidence" value="ECO:0007669"/>
    <property type="project" value="UniProtKB-KW"/>
</dbReference>